<dbReference type="AlphaFoldDB" id="E9I2P7"/>
<evidence type="ECO:0000313" key="2">
    <source>
        <dbReference type="Proteomes" id="UP000000305"/>
    </source>
</evidence>
<gene>
    <name evidence="1" type="ORF">DAPPUDRAFT_338314</name>
</gene>
<dbReference type="InParanoid" id="E9I2P7"/>
<organism evidence="1 2">
    <name type="scientific">Daphnia pulex</name>
    <name type="common">Water flea</name>
    <dbReference type="NCBI Taxonomy" id="6669"/>
    <lineage>
        <taxon>Eukaryota</taxon>
        <taxon>Metazoa</taxon>
        <taxon>Ecdysozoa</taxon>
        <taxon>Arthropoda</taxon>
        <taxon>Crustacea</taxon>
        <taxon>Branchiopoda</taxon>
        <taxon>Diplostraca</taxon>
        <taxon>Cladocera</taxon>
        <taxon>Anomopoda</taxon>
        <taxon>Daphniidae</taxon>
        <taxon>Daphnia</taxon>
    </lineage>
</organism>
<protein>
    <submittedName>
        <fullName evidence="1">Uncharacterized protein</fullName>
    </submittedName>
</protein>
<dbReference type="Proteomes" id="UP000000305">
    <property type="component" value="Unassembled WGS sequence"/>
</dbReference>
<dbReference type="HOGENOM" id="CLU_2612818_0_0_1"/>
<sequence>VTSISAVNLSSVFHGKPHSVSKSACVHFLTSKGLERELWFTTDKLIEMVPNDDLIIDVTVTDKYYNPAVRMLHFFPFYN</sequence>
<accession>E9I2P7</accession>
<keyword evidence="2" id="KW-1185">Reference proteome</keyword>
<reference evidence="1 2" key="1">
    <citation type="journal article" date="2011" name="Science">
        <title>The ecoresponsive genome of Daphnia pulex.</title>
        <authorList>
            <person name="Colbourne J.K."/>
            <person name="Pfrender M.E."/>
            <person name="Gilbert D."/>
            <person name="Thomas W.K."/>
            <person name="Tucker A."/>
            <person name="Oakley T.H."/>
            <person name="Tokishita S."/>
            <person name="Aerts A."/>
            <person name="Arnold G.J."/>
            <person name="Basu M.K."/>
            <person name="Bauer D.J."/>
            <person name="Caceres C.E."/>
            <person name="Carmel L."/>
            <person name="Casola C."/>
            <person name="Choi J.H."/>
            <person name="Detter J.C."/>
            <person name="Dong Q."/>
            <person name="Dusheyko S."/>
            <person name="Eads B.D."/>
            <person name="Frohlich T."/>
            <person name="Geiler-Samerotte K.A."/>
            <person name="Gerlach D."/>
            <person name="Hatcher P."/>
            <person name="Jogdeo S."/>
            <person name="Krijgsveld J."/>
            <person name="Kriventseva E.V."/>
            <person name="Kultz D."/>
            <person name="Laforsch C."/>
            <person name="Lindquist E."/>
            <person name="Lopez J."/>
            <person name="Manak J.R."/>
            <person name="Muller J."/>
            <person name="Pangilinan J."/>
            <person name="Patwardhan R.P."/>
            <person name="Pitluck S."/>
            <person name="Pritham E.J."/>
            <person name="Rechtsteiner A."/>
            <person name="Rho M."/>
            <person name="Rogozin I.B."/>
            <person name="Sakarya O."/>
            <person name="Salamov A."/>
            <person name="Schaack S."/>
            <person name="Shapiro H."/>
            <person name="Shiga Y."/>
            <person name="Skalitzky C."/>
            <person name="Smith Z."/>
            <person name="Souvorov A."/>
            <person name="Sung W."/>
            <person name="Tang Z."/>
            <person name="Tsuchiya D."/>
            <person name="Tu H."/>
            <person name="Vos H."/>
            <person name="Wang M."/>
            <person name="Wolf Y.I."/>
            <person name="Yamagata H."/>
            <person name="Yamada T."/>
            <person name="Ye Y."/>
            <person name="Shaw J.R."/>
            <person name="Andrews J."/>
            <person name="Crease T.J."/>
            <person name="Tang H."/>
            <person name="Lucas S.M."/>
            <person name="Robertson H.M."/>
            <person name="Bork P."/>
            <person name="Koonin E.V."/>
            <person name="Zdobnov E.M."/>
            <person name="Grigoriev I.V."/>
            <person name="Lynch M."/>
            <person name="Boore J.L."/>
        </authorList>
    </citation>
    <scope>NUCLEOTIDE SEQUENCE [LARGE SCALE GENOMIC DNA]</scope>
</reference>
<dbReference type="OrthoDB" id="428974at2759"/>
<name>E9I2P7_DAPPU</name>
<evidence type="ECO:0000313" key="1">
    <source>
        <dbReference type="EMBL" id="EFX61733.1"/>
    </source>
</evidence>
<dbReference type="KEGG" id="dpx:DAPPUDRAFT_338314"/>
<feature type="non-terminal residue" evidence="1">
    <location>
        <position position="79"/>
    </location>
</feature>
<dbReference type="EMBL" id="GL734192">
    <property type="protein sequence ID" value="EFX61733.1"/>
    <property type="molecule type" value="Genomic_DNA"/>
</dbReference>
<proteinExistence type="predicted"/>